<keyword evidence="2" id="KW-1185">Reference proteome</keyword>
<proteinExistence type="predicted"/>
<dbReference type="Proteomes" id="UP001600888">
    <property type="component" value="Unassembled WGS sequence"/>
</dbReference>
<reference evidence="1 2" key="1">
    <citation type="submission" date="2024-03" db="EMBL/GenBank/DDBJ databases">
        <title>A high-quality draft genome sequence of Diaporthe vaccinii, a causative agent of upright dieback and viscid rot disease in cranberry plants.</title>
        <authorList>
            <person name="Sarrasin M."/>
            <person name="Lang B.F."/>
            <person name="Burger G."/>
        </authorList>
    </citation>
    <scope>NUCLEOTIDE SEQUENCE [LARGE SCALE GENOMIC DNA]</scope>
    <source>
        <strain evidence="1 2">IS7</strain>
    </source>
</reference>
<sequence length="147" mass="16172">MLTLEEWCGADAYVPVCIPLHPFCNSIPCNSKHCTVSNRLNPSRNSIPAAQTCTLHIPPTTRGIRTIVMEKQAEHKLLSGAKSVAHIGWKEGLLPNINKVIAEVTRVGIVVIMQTGAQVTVGKVEYNWEKIAIEFGPMRLVCHTQTC</sequence>
<organism evidence="1 2">
    <name type="scientific">Diaporthe vaccinii</name>
    <dbReference type="NCBI Taxonomy" id="105482"/>
    <lineage>
        <taxon>Eukaryota</taxon>
        <taxon>Fungi</taxon>
        <taxon>Dikarya</taxon>
        <taxon>Ascomycota</taxon>
        <taxon>Pezizomycotina</taxon>
        <taxon>Sordariomycetes</taxon>
        <taxon>Sordariomycetidae</taxon>
        <taxon>Diaporthales</taxon>
        <taxon>Diaporthaceae</taxon>
        <taxon>Diaporthe</taxon>
        <taxon>Diaporthe eres species complex</taxon>
    </lineage>
</organism>
<evidence type="ECO:0000313" key="2">
    <source>
        <dbReference type="Proteomes" id="UP001600888"/>
    </source>
</evidence>
<accession>A0ABR4DZI0</accession>
<dbReference type="EMBL" id="JBAWTH010000130">
    <property type="protein sequence ID" value="KAL2275567.1"/>
    <property type="molecule type" value="Genomic_DNA"/>
</dbReference>
<evidence type="ECO:0000313" key="1">
    <source>
        <dbReference type="EMBL" id="KAL2275567.1"/>
    </source>
</evidence>
<protein>
    <submittedName>
        <fullName evidence="1">Uncharacterized protein</fullName>
    </submittedName>
</protein>
<name>A0ABR4DZI0_9PEZI</name>
<comment type="caution">
    <text evidence="1">The sequence shown here is derived from an EMBL/GenBank/DDBJ whole genome shotgun (WGS) entry which is preliminary data.</text>
</comment>
<gene>
    <name evidence="1" type="ORF">FJTKL_01957</name>
</gene>